<dbReference type="Proteomes" id="UP000006462">
    <property type="component" value="Unassembled WGS sequence"/>
</dbReference>
<evidence type="ECO:0000313" key="2">
    <source>
        <dbReference type="EMBL" id="EFB90206.1"/>
    </source>
</evidence>
<gene>
    <name evidence="2" type="ORF">HMPREF7215_1290</name>
</gene>
<keyword evidence="3" id="KW-1185">Reference proteome</keyword>
<evidence type="ECO:0000256" key="1">
    <source>
        <dbReference type="SAM" id="MobiDB-lite"/>
    </source>
</evidence>
<accession>A0ABP2HTB6</accession>
<feature type="region of interest" description="Disordered" evidence="1">
    <location>
        <begin position="69"/>
        <end position="99"/>
    </location>
</feature>
<name>A0ABP2HTB6_9BACT</name>
<reference evidence="2 3" key="1">
    <citation type="submission" date="2009-12" db="EMBL/GenBank/DDBJ databases">
        <authorList>
            <person name="Shrivastava S."/>
            <person name="Madupu R."/>
            <person name="Durkin A.S."/>
            <person name="Torralba M."/>
            <person name="Methe B."/>
            <person name="Sutton G.G."/>
            <person name="Strausberg R.L."/>
            <person name="Nelson K.E."/>
        </authorList>
    </citation>
    <scope>NUCLEOTIDE SEQUENCE [LARGE SCALE GENOMIC DNA]</scope>
    <source>
        <strain evidence="2 3">W5455</strain>
    </source>
</reference>
<organism evidence="2 3">
    <name type="scientific">Pyramidobacter piscolens W5455</name>
    <dbReference type="NCBI Taxonomy" id="352165"/>
    <lineage>
        <taxon>Bacteria</taxon>
        <taxon>Thermotogati</taxon>
        <taxon>Synergistota</taxon>
        <taxon>Synergistia</taxon>
        <taxon>Synergistales</taxon>
        <taxon>Dethiosulfovibrionaceae</taxon>
        <taxon>Pyramidobacter</taxon>
    </lineage>
</organism>
<evidence type="ECO:0000313" key="3">
    <source>
        <dbReference type="Proteomes" id="UP000006462"/>
    </source>
</evidence>
<sequence length="118" mass="12749">MPLSIKIFSWQGGAPRRGNFRLVRGQPLKAVRTLVEAGADPKIAAPDGTTALSLAESWGRAGSSRVPEVENVTPCGRCSKPAPIRRSPPFFEQNKAPPRRPLLLRSAGRRLFFSGTGV</sequence>
<proteinExistence type="predicted"/>
<dbReference type="EMBL" id="ADFP01000092">
    <property type="protein sequence ID" value="EFB90206.1"/>
    <property type="molecule type" value="Genomic_DNA"/>
</dbReference>
<protein>
    <recommendedName>
        <fullName evidence="4">Ankyrin repeat protein</fullName>
    </recommendedName>
</protein>
<comment type="caution">
    <text evidence="2">The sequence shown here is derived from an EMBL/GenBank/DDBJ whole genome shotgun (WGS) entry which is preliminary data.</text>
</comment>
<evidence type="ECO:0008006" key="4">
    <source>
        <dbReference type="Google" id="ProtNLM"/>
    </source>
</evidence>